<dbReference type="Proteomes" id="UP000631114">
    <property type="component" value="Unassembled WGS sequence"/>
</dbReference>
<comment type="caution">
    <text evidence="1">The sequence shown here is derived from an EMBL/GenBank/DDBJ whole genome shotgun (WGS) entry which is preliminary data.</text>
</comment>
<dbReference type="EMBL" id="JADFTS010000005">
    <property type="protein sequence ID" value="KAF9605240.1"/>
    <property type="molecule type" value="Genomic_DNA"/>
</dbReference>
<organism evidence="1 2">
    <name type="scientific">Coptis chinensis</name>
    <dbReference type="NCBI Taxonomy" id="261450"/>
    <lineage>
        <taxon>Eukaryota</taxon>
        <taxon>Viridiplantae</taxon>
        <taxon>Streptophyta</taxon>
        <taxon>Embryophyta</taxon>
        <taxon>Tracheophyta</taxon>
        <taxon>Spermatophyta</taxon>
        <taxon>Magnoliopsida</taxon>
        <taxon>Ranunculales</taxon>
        <taxon>Ranunculaceae</taxon>
        <taxon>Coptidoideae</taxon>
        <taxon>Coptis</taxon>
    </lineage>
</organism>
<dbReference type="OrthoDB" id="70874at2759"/>
<accession>A0A835HQR2</accession>
<dbReference type="GO" id="GO:0031011">
    <property type="term" value="C:Ino80 complex"/>
    <property type="evidence" value="ECO:0007669"/>
    <property type="project" value="InterPro"/>
</dbReference>
<dbReference type="AlphaFoldDB" id="A0A835HQR2"/>
<proteinExistence type="predicted"/>
<sequence length="165" mass="18629">MAAGQQKKRLHASSVVSCDLQENYATKKKKNVGAPHNFFSMKAHISLEWDENQQKVVAKREQIGITWGKLGPFINPIPPCRNVLADVFPIPHDVFRLEDLTGVLSNEVWETQLSETEKSFLCQFLPEGTDAKEVVQALLKGENLHFGNPFLIWQVLTPLLFSLIC</sequence>
<dbReference type="PANTHER" id="PTHR13052:SF2">
    <property type="entry name" value="NUCLEAR FACTOR KAPPA-B-BINDING PROTEIN"/>
    <property type="match status" value="1"/>
</dbReference>
<gene>
    <name evidence="1" type="ORF">IFM89_014637</name>
</gene>
<dbReference type="PANTHER" id="PTHR13052">
    <property type="entry name" value="NFRKB-RELATED"/>
    <property type="match status" value="1"/>
</dbReference>
<dbReference type="CDD" id="cd21865">
    <property type="entry name" value="DEUBAD_NFRKB"/>
    <property type="match status" value="1"/>
</dbReference>
<reference evidence="1 2" key="1">
    <citation type="submission" date="2020-10" db="EMBL/GenBank/DDBJ databases">
        <title>The Coptis chinensis genome and diversification of protoberbering-type alkaloids.</title>
        <authorList>
            <person name="Wang B."/>
            <person name="Shu S."/>
            <person name="Song C."/>
            <person name="Liu Y."/>
        </authorList>
    </citation>
    <scope>NUCLEOTIDE SEQUENCE [LARGE SCALE GENOMIC DNA]</scope>
    <source>
        <strain evidence="1">HL-2020</strain>
        <tissue evidence="1">Leaf</tissue>
    </source>
</reference>
<dbReference type="InterPro" id="IPR024867">
    <property type="entry name" value="NFRKB"/>
</dbReference>
<name>A0A835HQR2_9MAGN</name>
<evidence type="ECO:0000313" key="1">
    <source>
        <dbReference type="EMBL" id="KAF9605240.1"/>
    </source>
</evidence>
<evidence type="ECO:0000313" key="2">
    <source>
        <dbReference type="Proteomes" id="UP000631114"/>
    </source>
</evidence>
<keyword evidence="2" id="KW-1185">Reference proteome</keyword>
<protein>
    <submittedName>
        <fullName evidence="1">Uncharacterized protein</fullName>
    </submittedName>
</protein>